<reference evidence="3" key="1">
    <citation type="journal article" date="2019" name="Int. J. Syst. Evol. Microbiol.">
        <title>The Global Catalogue of Microorganisms (GCM) 10K type strain sequencing project: providing services to taxonomists for standard genome sequencing and annotation.</title>
        <authorList>
            <consortium name="The Broad Institute Genomics Platform"/>
            <consortium name="The Broad Institute Genome Sequencing Center for Infectious Disease"/>
            <person name="Wu L."/>
            <person name="Ma J."/>
        </authorList>
    </citation>
    <scope>NUCLEOTIDE SEQUENCE [LARGE SCALE GENOMIC DNA]</scope>
    <source>
        <strain evidence="3">CCM 8702</strain>
    </source>
</reference>
<keyword evidence="1" id="KW-0812">Transmembrane</keyword>
<proteinExistence type="predicted"/>
<evidence type="ECO:0000256" key="1">
    <source>
        <dbReference type="SAM" id="Phobius"/>
    </source>
</evidence>
<feature type="transmembrane region" description="Helical" evidence="1">
    <location>
        <begin position="160"/>
        <end position="177"/>
    </location>
</feature>
<protein>
    <submittedName>
        <fullName evidence="2">Uncharacterized protein</fullName>
    </submittedName>
</protein>
<name>A0ABQ2A225_9BACL</name>
<feature type="transmembrane region" description="Helical" evidence="1">
    <location>
        <begin position="27"/>
        <end position="46"/>
    </location>
</feature>
<evidence type="ECO:0000313" key="3">
    <source>
        <dbReference type="Proteomes" id="UP000605427"/>
    </source>
</evidence>
<evidence type="ECO:0000313" key="2">
    <source>
        <dbReference type="EMBL" id="GGH82572.1"/>
    </source>
</evidence>
<feature type="transmembrane region" description="Helical" evidence="1">
    <location>
        <begin position="52"/>
        <end position="71"/>
    </location>
</feature>
<keyword evidence="1" id="KW-0472">Membrane</keyword>
<organism evidence="2 3">
    <name type="scientific">Saccharibacillus endophyticus</name>
    <dbReference type="NCBI Taxonomy" id="2060666"/>
    <lineage>
        <taxon>Bacteria</taxon>
        <taxon>Bacillati</taxon>
        <taxon>Bacillota</taxon>
        <taxon>Bacilli</taxon>
        <taxon>Bacillales</taxon>
        <taxon>Paenibacillaceae</taxon>
        <taxon>Saccharibacillus</taxon>
    </lineage>
</organism>
<keyword evidence="1" id="KW-1133">Transmembrane helix</keyword>
<sequence length="296" mass="33344">MITGFLIGVTLGLIGWWVMVRDIPGSLAASLFAGIIGGLAGTVFLGGFGWGGIWYILLCGAVGAAVLIVIVNRSMRHSFSKEHEKENRVESILFRVGLGIVGIVQLILVIWMVLGYTAAFQMIPDLIGTVVMVLEGIPMLLLSVLSLIMSFGRPRWSGRILRILVLSASIFLISIAWNSVKELSPEAWLTERVDSNMFKITEDDRYVYQIEIVNRYQRNEHARLFVERRIGAQEKYIELDLSSAEMSGMLYSEYDWGELTLKQGKYIYLLSPSPERGNADWQFEVNMADWTAKRIR</sequence>
<dbReference type="Proteomes" id="UP000605427">
    <property type="component" value="Unassembled WGS sequence"/>
</dbReference>
<gene>
    <name evidence="2" type="ORF">GCM10007362_34090</name>
</gene>
<dbReference type="EMBL" id="BMDD01000004">
    <property type="protein sequence ID" value="GGH82572.1"/>
    <property type="molecule type" value="Genomic_DNA"/>
</dbReference>
<accession>A0ABQ2A225</accession>
<feature type="transmembrane region" description="Helical" evidence="1">
    <location>
        <begin position="126"/>
        <end position="148"/>
    </location>
</feature>
<keyword evidence="3" id="KW-1185">Reference proteome</keyword>
<feature type="transmembrane region" description="Helical" evidence="1">
    <location>
        <begin position="92"/>
        <end position="114"/>
    </location>
</feature>
<comment type="caution">
    <text evidence="2">The sequence shown here is derived from an EMBL/GenBank/DDBJ whole genome shotgun (WGS) entry which is preliminary data.</text>
</comment>